<evidence type="ECO:0000313" key="1">
    <source>
        <dbReference type="EMBL" id="MBB5957838.1"/>
    </source>
</evidence>
<evidence type="ECO:0000313" key="2">
    <source>
        <dbReference type="Proteomes" id="UP000547510"/>
    </source>
</evidence>
<protein>
    <submittedName>
        <fullName evidence="1">Uncharacterized protein</fullName>
    </submittedName>
</protein>
<dbReference type="EMBL" id="JACHJN010000006">
    <property type="protein sequence ID" value="MBB5957838.1"/>
    <property type="molecule type" value="Genomic_DNA"/>
</dbReference>
<sequence>MTDAISGEAFDGWRRALEEFTSTKAAAEAWRHRRYRFAHRLGRALTGVQADGPPSMTGHVLYGVWLDWGLLYVGQTGQSERRLRDLAVGESHHLANTFPPEIWHRVVVVAWPRLPEAGPLTGVLDPREVSLALEHRLQSWLKPLANASRRTSDGRWRPVDWSRSKSVGARIAPQVDKLFEAVQEVWGEASQTEVGTVTDVYSVAFPAQLLPD</sequence>
<comment type="caution">
    <text evidence="1">The sequence shown here is derived from an EMBL/GenBank/DDBJ whole genome shotgun (WGS) entry which is preliminary data.</text>
</comment>
<dbReference type="RefSeq" id="WP_184693201.1">
    <property type="nucleotide sequence ID" value="NZ_JACHJN010000006.1"/>
</dbReference>
<accession>A0A841CNX3</accession>
<proteinExistence type="predicted"/>
<dbReference type="AlphaFoldDB" id="A0A841CNX3"/>
<gene>
    <name evidence="1" type="ORF">FHS29_004433</name>
</gene>
<organism evidence="1 2">
    <name type="scientific">Saccharothrix tamanrassetensis</name>
    <dbReference type="NCBI Taxonomy" id="1051531"/>
    <lineage>
        <taxon>Bacteria</taxon>
        <taxon>Bacillati</taxon>
        <taxon>Actinomycetota</taxon>
        <taxon>Actinomycetes</taxon>
        <taxon>Pseudonocardiales</taxon>
        <taxon>Pseudonocardiaceae</taxon>
        <taxon>Saccharothrix</taxon>
    </lineage>
</organism>
<reference evidence="1 2" key="1">
    <citation type="submission" date="2020-08" db="EMBL/GenBank/DDBJ databases">
        <title>Genomic Encyclopedia of Type Strains, Phase III (KMG-III): the genomes of soil and plant-associated and newly described type strains.</title>
        <authorList>
            <person name="Whitman W."/>
        </authorList>
    </citation>
    <scope>NUCLEOTIDE SEQUENCE [LARGE SCALE GENOMIC DNA]</scope>
    <source>
        <strain evidence="1 2">CECT 8640</strain>
    </source>
</reference>
<name>A0A841CNX3_9PSEU</name>
<dbReference type="Proteomes" id="UP000547510">
    <property type="component" value="Unassembled WGS sequence"/>
</dbReference>
<keyword evidence="2" id="KW-1185">Reference proteome</keyword>